<dbReference type="PANTHER" id="PTHR34726">
    <property type="entry name" value="GBP DOMAIN-CONTAINING PROTEIN"/>
    <property type="match status" value="1"/>
</dbReference>
<dbReference type="InterPro" id="IPR027417">
    <property type="entry name" value="P-loop_NTPase"/>
</dbReference>
<dbReference type="InterPro" id="IPR006073">
    <property type="entry name" value="GTP-bd"/>
</dbReference>
<dbReference type="EMBL" id="CAJNON010000661">
    <property type="protein sequence ID" value="CAF1348018.1"/>
    <property type="molecule type" value="Genomic_DNA"/>
</dbReference>
<feature type="domain" description="SHSP" evidence="4">
    <location>
        <begin position="396"/>
        <end position="511"/>
    </location>
</feature>
<dbReference type="InterPro" id="IPR008978">
    <property type="entry name" value="HSP20-like_chaperone"/>
</dbReference>
<evidence type="ECO:0000313" key="5">
    <source>
        <dbReference type="EMBL" id="CAF1348018.1"/>
    </source>
</evidence>
<dbReference type="Pfam" id="PF00011">
    <property type="entry name" value="HSP20"/>
    <property type="match status" value="1"/>
</dbReference>
<dbReference type="Gene3D" id="2.60.40.790">
    <property type="match status" value="1"/>
</dbReference>
<dbReference type="PANTHER" id="PTHR34726:SF3">
    <property type="entry name" value="GUANYLATE-BINDING PROTEIN N-TERMINAL DOMAIN-CONTAINING PROTEIN-RELATED"/>
    <property type="match status" value="1"/>
</dbReference>
<dbReference type="SUPFAM" id="SSF49764">
    <property type="entry name" value="HSP20-like chaperones"/>
    <property type="match status" value="1"/>
</dbReference>
<dbReference type="Gene3D" id="3.40.50.300">
    <property type="entry name" value="P-loop containing nucleotide triphosphate hydrolases"/>
    <property type="match status" value="1"/>
</dbReference>
<evidence type="ECO:0000256" key="1">
    <source>
        <dbReference type="PROSITE-ProRule" id="PRU00285"/>
    </source>
</evidence>
<dbReference type="AlphaFoldDB" id="A0A815H9I3"/>
<comment type="caution">
    <text evidence="5">The sequence shown here is derived from an EMBL/GenBank/DDBJ whole genome shotgun (WGS) entry which is preliminary data.</text>
</comment>
<evidence type="ECO:0000313" key="7">
    <source>
        <dbReference type="Proteomes" id="UP000663891"/>
    </source>
</evidence>
<feature type="compositionally biased region" description="Low complexity" evidence="3">
    <location>
        <begin position="32"/>
        <end position="52"/>
    </location>
</feature>
<dbReference type="OrthoDB" id="10058507at2759"/>
<dbReference type="EMBL" id="CAJOAY010001384">
    <property type="protein sequence ID" value="CAF3835861.1"/>
    <property type="molecule type" value="Genomic_DNA"/>
</dbReference>
<organism evidence="5 7">
    <name type="scientific">Adineta steineri</name>
    <dbReference type="NCBI Taxonomy" id="433720"/>
    <lineage>
        <taxon>Eukaryota</taxon>
        <taxon>Metazoa</taxon>
        <taxon>Spiralia</taxon>
        <taxon>Gnathifera</taxon>
        <taxon>Rotifera</taxon>
        <taxon>Eurotatoria</taxon>
        <taxon>Bdelloidea</taxon>
        <taxon>Adinetida</taxon>
        <taxon>Adinetidae</taxon>
        <taxon>Adineta</taxon>
    </lineage>
</organism>
<comment type="similarity">
    <text evidence="1 2">Belongs to the small heat shock protein (HSP20) family.</text>
</comment>
<evidence type="ECO:0000313" key="6">
    <source>
        <dbReference type="EMBL" id="CAF3835861.1"/>
    </source>
</evidence>
<sequence length="511" mass="57415">MFWPFAPSTSADIPNTSTSSDALNTSTSSDAPNTPTSSDAPNTSTSSNTSDTATRSEALIYDTVIHIGKLNDLLKDGWKFTTDNSSEALAQRSMVNYENSLIVGILGSYNRGKSFLLNKLCRTQFPTGRLISTEGISIAGPRDTCKNLVFIDTAGTDTPTKREDLDDKRAIEALLREIVLGLCSYIIIVMNRLQLTDQIYMHEVLEYCHKLLPKDKTEIIFVHNLWDLEFEEDINIVIQKEIEDILGAKLTTIQQRNDSKDIELKMYCSTFNQITIRHFIMAKEGSPAANNWNEQTLDSLMTILQADLPSRRSVCIFDEVLLHINKRLPKLLSSNNGSDADLSKIQAVKHETEPYIVLSELKDVSLEKRKQYASSFSVAPRLLYDQRGYLVGIVSSGTEKWQPRYRQYKTADHLSIIVELAGFNESNFRAEMERNVAIIRGERIEPAGLSAQSVPDQLQFSIGSFELLVSVTEDIDNDQIEFECKDGFLTIKCPLRKYAKKGFGTKSNTDN</sequence>
<dbReference type="GO" id="GO:0005525">
    <property type="term" value="F:GTP binding"/>
    <property type="evidence" value="ECO:0007669"/>
    <property type="project" value="InterPro"/>
</dbReference>
<dbReference type="Proteomes" id="UP000663881">
    <property type="component" value="Unassembled WGS sequence"/>
</dbReference>
<name>A0A815H9I3_9BILA</name>
<dbReference type="PROSITE" id="PS01031">
    <property type="entry name" value="SHSP"/>
    <property type="match status" value="1"/>
</dbReference>
<accession>A0A815H9I3</accession>
<evidence type="ECO:0000256" key="2">
    <source>
        <dbReference type="RuleBase" id="RU003616"/>
    </source>
</evidence>
<protein>
    <recommendedName>
        <fullName evidence="4">SHSP domain-containing protein</fullName>
    </recommendedName>
</protein>
<proteinExistence type="inferred from homology"/>
<dbReference type="CDD" id="cd06464">
    <property type="entry name" value="ACD_sHsps-like"/>
    <property type="match status" value="1"/>
</dbReference>
<evidence type="ECO:0000256" key="3">
    <source>
        <dbReference type="SAM" id="MobiDB-lite"/>
    </source>
</evidence>
<reference evidence="5" key="1">
    <citation type="submission" date="2021-02" db="EMBL/GenBank/DDBJ databases">
        <authorList>
            <person name="Nowell W R."/>
        </authorList>
    </citation>
    <scope>NUCLEOTIDE SEQUENCE</scope>
</reference>
<feature type="compositionally biased region" description="Polar residues" evidence="3">
    <location>
        <begin position="7"/>
        <end position="31"/>
    </location>
</feature>
<dbReference type="InterPro" id="IPR002068">
    <property type="entry name" value="A-crystallin/Hsp20_dom"/>
</dbReference>
<dbReference type="Pfam" id="PF01926">
    <property type="entry name" value="MMR_HSR1"/>
    <property type="match status" value="1"/>
</dbReference>
<feature type="region of interest" description="Disordered" evidence="3">
    <location>
        <begin position="1"/>
        <end position="52"/>
    </location>
</feature>
<gene>
    <name evidence="6" type="ORF">OKA104_LOCUS20585</name>
    <name evidence="5" type="ORF">VCS650_LOCUS33606</name>
</gene>
<evidence type="ECO:0000259" key="4">
    <source>
        <dbReference type="PROSITE" id="PS01031"/>
    </source>
</evidence>
<dbReference type="Proteomes" id="UP000663891">
    <property type="component" value="Unassembled WGS sequence"/>
</dbReference>
<dbReference type="SUPFAM" id="SSF52540">
    <property type="entry name" value="P-loop containing nucleoside triphosphate hydrolases"/>
    <property type="match status" value="1"/>
</dbReference>